<dbReference type="InterPro" id="IPR013325">
    <property type="entry name" value="RNA_pol_sigma_r2"/>
</dbReference>
<evidence type="ECO:0000256" key="3">
    <source>
        <dbReference type="ARBA" id="ARBA00023082"/>
    </source>
</evidence>
<protein>
    <submittedName>
        <fullName evidence="7">RNA polymerase sigma-70 factor, ECF subfamily</fullName>
    </submittedName>
</protein>
<dbReference type="Gene3D" id="1.10.1740.10">
    <property type="match status" value="1"/>
</dbReference>
<proteinExistence type="inferred from homology"/>
<evidence type="ECO:0000256" key="4">
    <source>
        <dbReference type="ARBA" id="ARBA00023163"/>
    </source>
</evidence>
<dbReference type="GO" id="GO:0016987">
    <property type="term" value="F:sigma factor activity"/>
    <property type="evidence" value="ECO:0007669"/>
    <property type="project" value="UniProtKB-KW"/>
</dbReference>
<evidence type="ECO:0000259" key="6">
    <source>
        <dbReference type="Pfam" id="PF08281"/>
    </source>
</evidence>
<dbReference type="InterPro" id="IPR039425">
    <property type="entry name" value="RNA_pol_sigma-70-like"/>
</dbReference>
<dbReference type="InterPro" id="IPR013249">
    <property type="entry name" value="RNA_pol_sigma70_r4_t2"/>
</dbReference>
<reference evidence="7 8" key="1">
    <citation type="submission" date="2016-10" db="EMBL/GenBank/DDBJ databases">
        <authorList>
            <person name="de Groot N.N."/>
        </authorList>
    </citation>
    <scope>NUCLEOTIDE SEQUENCE [LARGE SCALE GENOMIC DNA]</scope>
    <source>
        <strain>GEY</strain>
        <strain evidence="8">DSM 9560</strain>
    </source>
</reference>
<dbReference type="RefSeq" id="WP_245764026.1">
    <property type="nucleotide sequence ID" value="NZ_FONY01000013.1"/>
</dbReference>
<evidence type="ECO:0000313" key="7">
    <source>
        <dbReference type="EMBL" id="SFF03776.1"/>
    </source>
</evidence>
<dbReference type="Pfam" id="PF08281">
    <property type="entry name" value="Sigma70_r4_2"/>
    <property type="match status" value="1"/>
</dbReference>
<dbReference type="GO" id="GO:0006352">
    <property type="term" value="P:DNA-templated transcription initiation"/>
    <property type="evidence" value="ECO:0007669"/>
    <property type="project" value="InterPro"/>
</dbReference>
<dbReference type="SUPFAM" id="SSF88946">
    <property type="entry name" value="Sigma2 domain of RNA polymerase sigma factors"/>
    <property type="match status" value="1"/>
</dbReference>
<dbReference type="InterPro" id="IPR007627">
    <property type="entry name" value="RNA_pol_sigma70_r2"/>
</dbReference>
<dbReference type="InterPro" id="IPR014284">
    <property type="entry name" value="RNA_pol_sigma-70_dom"/>
</dbReference>
<dbReference type="CDD" id="cd06171">
    <property type="entry name" value="Sigma70_r4"/>
    <property type="match status" value="1"/>
</dbReference>
<dbReference type="InterPro" id="IPR036388">
    <property type="entry name" value="WH-like_DNA-bd_sf"/>
</dbReference>
<keyword evidence="3" id="KW-0731">Sigma factor</keyword>
<keyword evidence="4" id="KW-0804">Transcription</keyword>
<evidence type="ECO:0000259" key="5">
    <source>
        <dbReference type="Pfam" id="PF04542"/>
    </source>
</evidence>
<dbReference type="PANTHER" id="PTHR43133">
    <property type="entry name" value="RNA POLYMERASE ECF-TYPE SIGMA FACTO"/>
    <property type="match status" value="1"/>
</dbReference>
<dbReference type="STRING" id="1003.SAMN04488541_101393"/>
<dbReference type="Proteomes" id="UP000199513">
    <property type="component" value="Unassembled WGS sequence"/>
</dbReference>
<name>A0A1I2FGX2_9BACT</name>
<evidence type="ECO:0000313" key="8">
    <source>
        <dbReference type="Proteomes" id="UP000199513"/>
    </source>
</evidence>
<dbReference type="GO" id="GO:0003677">
    <property type="term" value="F:DNA binding"/>
    <property type="evidence" value="ECO:0007669"/>
    <property type="project" value="InterPro"/>
</dbReference>
<keyword evidence="2" id="KW-0805">Transcription regulation</keyword>
<accession>A0A1I2FGX2</accession>
<dbReference type="Gene3D" id="1.10.10.10">
    <property type="entry name" value="Winged helix-like DNA-binding domain superfamily/Winged helix DNA-binding domain"/>
    <property type="match status" value="1"/>
</dbReference>
<dbReference type="EMBL" id="FONY01000013">
    <property type="protein sequence ID" value="SFF03776.1"/>
    <property type="molecule type" value="Genomic_DNA"/>
</dbReference>
<feature type="domain" description="RNA polymerase sigma factor 70 region 4 type 2" evidence="6">
    <location>
        <begin position="121"/>
        <end position="173"/>
    </location>
</feature>
<comment type="similarity">
    <text evidence="1">Belongs to the sigma-70 factor family. ECF subfamily.</text>
</comment>
<evidence type="ECO:0000256" key="1">
    <source>
        <dbReference type="ARBA" id="ARBA00010641"/>
    </source>
</evidence>
<keyword evidence="8" id="KW-1185">Reference proteome</keyword>
<dbReference type="AlphaFoldDB" id="A0A1I2FGX2"/>
<dbReference type="Pfam" id="PF04542">
    <property type="entry name" value="Sigma70_r2"/>
    <property type="match status" value="1"/>
</dbReference>
<evidence type="ECO:0000256" key="2">
    <source>
        <dbReference type="ARBA" id="ARBA00023015"/>
    </source>
</evidence>
<sequence length="193" mass="22478">MASQVNPIEVDKLIEGCRKGRLKDQEGLYKHFYGYAMGICLRYAKSRDEASEVLNDAFLKVFNKIAMYDNTKLFKAWLRRIVVNTAIDYYRKEHKYDNHVPIEKANKEENDFDAIDQLNTEDILKLLQELPPHYRVVFNLYEIEGYSHDEIGEMLKIPVGTSKSHLSRAKQRLRALVSEQLYAKAVKVQGSNF</sequence>
<dbReference type="InterPro" id="IPR013324">
    <property type="entry name" value="RNA_pol_sigma_r3/r4-like"/>
</dbReference>
<organism evidence="7 8">
    <name type="scientific">Thermoflexibacter ruber</name>
    <dbReference type="NCBI Taxonomy" id="1003"/>
    <lineage>
        <taxon>Bacteria</taxon>
        <taxon>Pseudomonadati</taxon>
        <taxon>Bacteroidota</taxon>
        <taxon>Cytophagia</taxon>
        <taxon>Cytophagales</taxon>
        <taxon>Thermoflexibacteraceae</taxon>
        <taxon>Thermoflexibacter</taxon>
    </lineage>
</organism>
<dbReference type="NCBIfam" id="TIGR02937">
    <property type="entry name" value="sigma70-ECF"/>
    <property type="match status" value="1"/>
</dbReference>
<dbReference type="PANTHER" id="PTHR43133:SF46">
    <property type="entry name" value="RNA POLYMERASE SIGMA-70 FACTOR ECF SUBFAMILY"/>
    <property type="match status" value="1"/>
</dbReference>
<dbReference type="SUPFAM" id="SSF88659">
    <property type="entry name" value="Sigma3 and sigma4 domains of RNA polymerase sigma factors"/>
    <property type="match status" value="1"/>
</dbReference>
<gene>
    <name evidence="7" type="ORF">SAMN04488541_101393</name>
</gene>
<feature type="domain" description="RNA polymerase sigma-70 region 2" evidence="5">
    <location>
        <begin position="28"/>
        <end position="94"/>
    </location>
</feature>